<dbReference type="SMART" id="SM00034">
    <property type="entry name" value="CLECT"/>
    <property type="match status" value="1"/>
</dbReference>
<dbReference type="InterPro" id="IPR016186">
    <property type="entry name" value="C-type_lectin-like/link_sf"/>
</dbReference>
<dbReference type="InterPro" id="IPR001304">
    <property type="entry name" value="C-type_lectin-like"/>
</dbReference>
<dbReference type="SUPFAM" id="SSF56436">
    <property type="entry name" value="C-type lectin-like"/>
    <property type="match status" value="1"/>
</dbReference>
<evidence type="ECO:0000256" key="5">
    <source>
        <dbReference type="ARBA" id="ARBA00023157"/>
    </source>
</evidence>
<dbReference type="PANTHER" id="PTHR22799:SF1">
    <property type="entry name" value="C-TYPE LECTIN DOMAIN FAMILY 11 MEMBER A"/>
    <property type="match status" value="1"/>
</dbReference>
<dbReference type="InterPro" id="IPR051663">
    <property type="entry name" value="CLec_Tetranectin-domain"/>
</dbReference>
<organism evidence="7 8">
    <name type="scientific">Mytilus edulis</name>
    <name type="common">Blue mussel</name>
    <dbReference type="NCBI Taxonomy" id="6550"/>
    <lineage>
        <taxon>Eukaryota</taxon>
        <taxon>Metazoa</taxon>
        <taxon>Spiralia</taxon>
        <taxon>Lophotrochozoa</taxon>
        <taxon>Mollusca</taxon>
        <taxon>Bivalvia</taxon>
        <taxon>Autobranchia</taxon>
        <taxon>Pteriomorphia</taxon>
        <taxon>Mytilida</taxon>
        <taxon>Mytiloidea</taxon>
        <taxon>Mytilidae</taxon>
        <taxon>Mytilinae</taxon>
        <taxon>Mytilus</taxon>
    </lineage>
</organism>
<keyword evidence="2" id="KW-0964">Secreted</keyword>
<dbReference type="InterPro" id="IPR018378">
    <property type="entry name" value="C-type_lectin_CS"/>
</dbReference>
<dbReference type="PROSITE" id="PS50041">
    <property type="entry name" value="C_TYPE_LECTIN_2"/>
    <property type="match status" value="1"/>
</dbReference>
<comment type="subcellular location">
    <subcellularLocation>
        <location evidence="1">Secreted</location>
    </subcellularLocation>
</comment>
<keyword evidence="5" id="KW-1015">Disulfide bond</keyword>
<evidence type="ECO:0000313" key="7">
    <source>
        <dbReference type="EMBL" id="CAG2243767.1"/>
    </source>
</evidence>
<keyword evidence="4" id="KW-0430">Lectin</keyword>
<dbReference type="OrthoDB" id="10371638at2759"/>
<dbReference type="EMBL" id="CAJPWZ010002714">
    <property type="protein sequence ID" value="CAG2243767.1"/>
    <property type="molecule type" value="Genomic_DNA"/>
</dbReference>
<dbReference type="Gene3D" id="3.10.100.10">
    <property type="entry name" value="Mannose-Binding Protein A, subunit A"/>
    <property type="match status" value="1"/>
</dbReference>
<evidence type="ECO:0000313" key="8">
    <source>
        <dbReference type="Proteomes" id="UP000683360"/>
    </source>
</evidence>
<reference evidence="7" key="1">
    <citation type="submission" date="2021-03" db="EMBL/GenBank/DDBJ databases">
        <authorList>
            <person name="Bekaert M."/>
        </authorList>
    </citation>
    <scope>NUCLEOTIDE SEQUENCE</scope>
</reference>
<dbReference type="CDD" id="cd00037">
    <property type="entry name" value="CLECT"/>
    <property type="match status" value="1"/>
</dbReference>
<dbReference type="Pfam" id="PF00059">
    <property type="entry name" value="Lectin_C"/>
    <property type="match status" value="1"/>
</dbReference>
<evidence type="ECO:0000256" key="1">
    <source>
        <dbReference type="ARBA" id="ARBA00004613"/>
    </source>
</evidence>
<sequence length="241" mass="27466">MTIRCFLLSATVYVITVCLLYAVNINAKDVESFQTEGSTRAIRSLSTSDFHCKSLLICAQTCLSNRQCCVASFSKGTSTCRLDISEKCCIDTETKDGWRTIRRKNYLPINCTGCITFCNSVYSIIPDYKEWENAKENCICLGGKLLELETSEENEFIKDTVRTLNTGVMGYWIEAIILHNDGDLEWLSKPNQAMPFSDWKYPQPHGTADEACMGIWRGFDFRWGDYCCTTPLSYICEFEHQ</sequence>
<keyword evidence="8" id="KW-1185">Reference proteome</keyword>
<protein>
    <submittedName>
        <fullName evidence="7">CLEC3A</fullName>
    </submittedName>
</protein>
<keyword evidence="3" id="KW-0732">Signal</keyword>
<accession>A0A8S3UJX7</accession>
<dbReference type="PANTHER" id="PTHR22799">
    <property type="entry name" value="TETRANECTIN-RELATED"/>
    <property type="match status" value="1"/>
</dbReference>
<dbReference type="AlphaFoldDB" id="A0A8S3UJX7"/>
<comment type="caution">
    <text evidence="7">The sequence shown here is derived from an EMBL/GenBank/DDBJ whole genome shotgun (WGS) entry which is preliminary data.</text>
</comment>
<dbReference type="GO" id="GO:0030246">
    <property type="term" value="F:carbohydrate binding"/>
    <property type="evidence" value="ECO:0007669"/>
    <property type="project" value="UniProtKB-KW"/>
</dbReference>
<proteinExistence type="predicted"/>
<dbReference type="Proteomes" id="UP000683360">
    <property type="component" value="Unassembled WGS sequence"/>
</dbReference>
<name>A0A8S3UJX7_MYTED</name>
<evidence type="ECO:0000256" key="3">
    <source>
        <dbReference type="ARBA" id="ARBA00022729"/>
    </source>
</evidence>
<evidence type="ECO:0000259" key="6">
    <source>
        <dbReference type="PROSITE" id="PS50041"/>
    </source>
</evidence>
<dbReference type="PROSITE" id="PS00615">
    <property type="entry name" value="C_TYPE_LECTIN_1"/>
    <property type="match status" value="1"/>
</dbReference>
<dbReference type="GO" id="GO:0005615">
    <property type="term" value="C:extracellular space"/>
    <property type="evidence" value="ECO:0007669"/>
    <property type="project" value="TreeGrafter"/>
</dbReference>
<dbReference type="GO" id="GO:0008083">
    <property type="term" value="F:growth factor activity"/>
    <property type="evidence" value="ECO:0007669"/>
    <property type="project" value="TreeGrafter"/>
</dbReference>
<feature type="domain" description="C-type lectin" evidence="6">
    <location>
        <begin position="117"/>
        <end position="237"/>
    </location>
</feature>
<evidence type="ECO:0000256" key="4">
    <source>
        <dbReference type="ARBA" id="ARBA00022734"/>
    </source>
</evidence>
<evidence type="ECO:0000256" key="2">
    <source>
        <dbReference type="ARBA" id="ARBA00022525"/>
    </source>
</evidence>
<dbReference type="InterPro" id="IPR016187">
    <property type="entry name" value="CTDL_fold"/>
</dbReference>
<gene>
    <name evidence="7" type="ORF">MEDL_55873</name>
</gene>